<accession>A0A009IM83</accession>
<dbReference type="EMBL" id="JEWH01000036">
    <property type="protein sequence ID" value="EXB04923.1"/>
    <property type="molecule type" value="Genomic_DNA"/>
</dbReference>
<proteinExistence type="predicted"/>
<comment type="caution">
    <text evidence="1">The sequence shown here is derived from an EMBL/GenBank/DDBJ whole genome shotgun (WGS) entry which is preliminary data.</text>
</comment>
<gene>
    <name evidence="1" type="ORF">J512_2676</name>
</gene>
<organism evidence="1 2">
    <name type="scientific">Acinetobacter baumannii (strain 1295743)</name>
    <dbReference type="NCBI Taxonomy" id="1310613"/>
    <lineage>
        <taxon>Bacteria</taxon>
        <taxon>Pseudomonadati</taxon>
        <taxon>Pseudomonadota</taxon>
        <taxon>Gammaproteobacteria</taxon>
        <taxon>Moraxellales</taxon>
        <taxon>Moraxellaceae</taxon>
        <taxon>Acinetobacter</taxon>
        <taxon>Acinetobacter calcoaceticus/baumannii complex</taxon>
    </lineage>
</organism>
<sequence length="122" mass="13959">MMLYGYHFSTIENNWEDLTPLNEFLQTFADDDGDVSQRDKESLKEIIAKSDTALALAKEMGWDGSYTGCPYLFWLPSKNTQSFEYGFVFKQTSDNSTFVISPIELAYLAQDEQVQTLSKNID</sequence>
<dbReference type="AlphaFoldDB" id="A0A009IM83"/>
<dbReference type="RefSeq" id="WP_000979740.1">
    <property type="nucleotide sequence ID" value="NZ_JEWH01000036.1"/>
</dbReference>
<name>A0A009IM83_ACIB9</name>
<dbReference type="PATRIC" id="fig|1310613.3.peg.2578"/>
<reference evidence="1 2" key="1">
    <citation type="submission" date="2014-02" db="EMBL/GenBank/DDBJ databases">
        <title>Comparative genomics and transcriptomics to identify genetic mechanisms underlying the emergence of carbapenem resistant Acinetobacter baumannii (CRAb).</title>
        <authorList>
            <person name="Harris A.D."/>
            <person name="Johnson K.J."/>
            <person name="George J."/>
            <person name="Shefchek K."/>
            <person name="Daugherty S.C."/>
            <person name="Parankush S."/>
            <person name="Sadzewicz L."/>
            <person name="Tallon L."/>
            <person name="Sengamalay N."/>
            <person name="Hazen T.H."/>
            <person name="Rasko D.A."/>
        </authorList>
    </citation>
    <scope>NUCLEOTIDE SEQUENCE [LARGE SCALE GENOMIC DNA]</scope>
    <source>
        <strain evidence="1 2">1295743</strain>
    </source>
</reference>
<evidence type="ECO:0000313" key="1">
    <source>
        <dbReference type="EMBL" id="EXB04923.1"/>
    </source>
</evidence>
<dbReference type="Proteomes" id="UP000020595">
    <property type="component" value="Unassembled WGS sequence"/>
</dbReference>
<protein>
    <submittedName>
        <fullName evidence="1">Uncharacterized protein</fullName>
    </submittedName>
</protein>
<evidence type="ECO:0000313" key="2">
    <source>
        <dbReference type="Proteomes" id="UP000020595"/>
    </source>
</evidence>
<dbReference type="GeneID" id="92893824"/>